<gene>
    <name evidence="3" type="ORF">DPQ33_16635</name>
</gene>
<evidence type="ECO:0000313" key="3">
    <source>
        <dbReference type="EMBL" id="TVM14850.1"/>
    </source>
</evidence>
<evidence type="ECO:0000256" key="2">
    <source>
        <dbReference type="SAM" id="SignalP"/>
    </source>
</evidence>
<comment type="caution">
    <text evidence="3">The sequence shown here is derived from an EMBL/GenBank/DDBJ whole genome shotgun (WGS) entry which is preliminary data.</text>
</comment>
<evidence type="ECO:0008006" key="5">
    <source>
        <dbReference type="Google" id="ProtNLM"/>
    </source>
</evidence>
<dbReference type="OrthoDB" id="5525004at2"/>
<accession>A0A7M3MBG1</accession>
<dbReference type="RefSeq" id="WP_144304354.1">
    <property type="nucleotide sequence ID" value="NZ_QMIE01000020.1"/>
</dbReference>
<organism evidence="3 4">
    <name type="scientific">Oceanidesulfovibrio indonesiensis</name>
    <dbReference type="NCBI Taxonomy" id="54767"/>
    <lineage>
        <taxon>Bacteria</taxon>
        <taxon>Pseudomonadati</taxon>
        <taxon>Thermodesulfobacteriota</taxon>
        <taxon>Desulfovibrionia</taxon>
        <taxon>Desulfovibrionales</taxon>
        <taxon>Desulfovibrionaceae</taxon>
        <taxon>Oceanidesulfovibrio</taxon>
    </lineage>
</organism>
<sequence length="127" mass="14853">MASISRIPFMLAMLCLILAIAAPPAFSQPQHVPPGQAKKMGPENKSHGPPPHAPAHGYRNKYRFYPEHDLYYDVGRDRYFLYRGGEWRRYDHNPLTIQLGPFFTIEMDTDAPYIHYREHKRQFQVLP</sequence>
<keyword evidence="2" id="KW-0732">Signal</keyword>
<protein>
    <recommendedName>
        <fullName evidence="5">Regulator RcnB of Ni and Co efflux</fullName>
    </recommendedName>
</protein>
<dbReference type="AlphaFoldDB" id="A0A7M3MBG1"/>
<evidence type="ECO:0000256" key="1">
    <source>
        <dbReference type="SAM" id="MobiDB-lite"/>
    </source>
</evidence>
<evidence type="ECO:0000313" key="4">
    <source>
        <dbReference type="Proteomes" id="UP000448292"/>
    </source>
</evidence>
<keyword evidence="4" id="KW-1185">Reference proteome</keyword>
<name>A0A7M3MBG1_9BACT</name>
<reference evidence="3 4" key="1">
    <citation type="submission" date="2018-06" db="EMBL/GenBank/DDBJ databases">
        <title>Complete genome of Desulfovibrio indonesiensis P37SLT.</title>
        <authorList>
            <person name="Crispim J.S."/>
            <person name="Vidigal P.M.P."/>
            <person name="Silva L.C.F."/>
            <person name="Laguardia C.N."/>
            <person name="Araujo L.C."/>
            <person name="Dias R.S."/>
            <person name="Sousa M.P."/>
            <person name="Paula S.O."/>
            <person name="Silva C."/>
        </authorList>
    </citation>
    <scope>NUCLEOTIDE SEQUENCE [LARGE SCALE GENOMIC DNA]</scope>
    <source>
        <strain evidence="3 4">P37SLT</strain>
    </source>
</reference>
<feature type="chain" id="PRO_5029563864" description="Regulator RcnB of Ni and Co efflux" evidence="2">
    <location>
        <begin position="28"/>
        <end position="127"/>
    </location>
</feature>
<dbReference type="Proteomes" id="UP000448292">
    <property type="component" value="Unassembled WGS sequence"/>
</dbReference>
<proteinExistence type="predicted"/>
<feature type="region of interest" description="Disordered" evidence="1">
    <location>
        <begin position="29"/>
        <end position="58"/>
    </location>
</feature>
<dbReference type="EMBL" id="QMIE01000020">
    <property type="protein sequence ID" value="TVM14850.1"/>
    <property type="molecule type" value="Genomic_DNA"/>
</dbReference>
<feature type="signal peptide" evidence="2">
    <location>
        <begin position="1"/>
        <end position="27"/>
    </location>
</feature>